<dbReference type="InterPro" id="IPR049326">
    <property type="entry name" value="Rhodopsin_dom_fungi"/>
</dbReference>
<evidence type="ECO:0000313" key="10">
    <source>
        <dbReference type="Proteomes" id="UP001642405"/>
    </source>
</evidence>
<evidence type="ECO:0000256" key="3">
    <source>
        <dbReference type="ARBA" id="ARBA00022989"/>
    </source>
</evidence>
<keyword evidence="4 7" id="KW-0472">Membrane</keyword>
<keyword evidence="2 7" id="KW-0812">Transmembrane</keyword>
<keyword evidence="10" id="KW-1185">Reference proteome</keyword>
<proteinExistence type="inferred from homology"/>
<comment type="caution">
    <text evidence="9">The sequence shown here is derived from an EMBL/GenBank/DDBJ whole genome shotgun (WGS) entry which is preliminary data.</text>
</comment>
<reference evidence="9 10" key="1">
    <citation type="submission" date="2024-01" db="EMBL/GenBank/DDBJ databases">
        <authorList>
            <person name="Allen C."/>
            <person name="Tagirdzhanova G."/>
        </authorList>
    </citation>
    <scope>NUCLEOTIDE SEQUENCE [LARGE SCALE GENOMIC DNA]</scope>
</reference>
<feature type="transmembrane region" description="Helical" evidence="7">
    <location>
        <begin position="12"/>
        <end position="35"/>
    </location>
</feature>
<evidence type="ECO:0000256" key="1">
    <source>
        <dbReference type="ARBA" id="ARBA00004141"/>
    </source>
</evidence>
<feature type="region of interest" description="Disordered" evidence="6">
    <location>
        <begin position="342"/>
        <end position="395"/>
    </location>
</feature>
<feature type="transmembrane region" description="Helical" evidence="7">
    <location>
        <begin position="169"/>
        <end position="193"/>
    </location>
</feature>
<evidence type="ECO:0000256" key="2">
    <source>
        <dbReference type="ARBA" id="ARBA00022692"/>
    </source>
</evidence>
<feature type="transmembrane region" description="Helical" evidence="7">
    <location>
        <begin position="125"/>
        <end position="149"/>
    </location>
</feature>
<comment type="subcellular location">
    <subcellularLocation>
        <location evidence="1">Membrane</location>
        <topology evidence="1">Multi-pass membrane protein</topology>
    </subcellularLocation>
</comment>
<evidence type="ECO:0000256" key="4">
    <source>
        <dbReference type="ARBA" id="ARBA00023136"/>
    </source>
</evidence>
<protein>
    <recommendedName>
        <fullName evidence="8">Rhodopsin domain-containing protein</fullName>
    </recommendedName>
</protein>
<dbReference type="EMBL" id="CAWUHB010000038">
    <property type="protein sequence ID" value="CAK7227108.1"/>
    <property type="molecule type" value="Genomic_DNA"/>
</dbReference>
<feature type="transmembrane region" description="Helical" evidence="7">
    <location>
        <begin position="47"/>
        <end position="69"/>
    </location>
</feature>
<dbReference type="Pfam" id="PF20684">
    <property type="entry name" value="Fung_rhodopsin"/>
    <property type="match status" value="1"/>
</dbReference>
<organism evidence="9 10">
    <name type="scientific">Sporothrix curviconia</name>
    <dbReference type="NCBI Taxonomy" id="1260050"/>
    <lineage>
        <taxon>Eukaryota</taxon>
        <taxon>Fungi</taxon>
        <taxon>Dikarya</taxon>
        <taxon>Ascomycota</taxon>
        <taxon>Pezizomycotina</taxon>
        <taxon>Sordariomycetes</taxon>
        <taxon>Sordariomycetidae</taxon>
        <taxon>Ophiostomatales</taxon>
        <taxon>Ophiostomataceae</taxon>
        <taxon>Sporothrix</taxon>
    </lineage>
</organism>
<sequence length="409" mass="43883">MAFVVFPTKGYVLAQFIVNCVIGLVAYIVVALRIYGRININKARLGLDDIMILVAVPQGLAMIVITGLYTRLGIGYDVTETLANLPLILRLLVAYEILYATCNYSVKLSVLFFYQRVFINRGMRIATIVTMVFVSLWTLGNILQIFLLCRPFRASIDPTVPGTCGSQKASFVAIGTFNIVTDAVILSLPIPTVWRLQTTTRNKALISGVFLVGLLVSVVAICRIVAILHLNTLNLTGTAAYGEFLTAVEPNLGILCVSLPGLRVLWSRVRGTYANNRSSGAASAALGGVGGSASADKKFRIRLDDDNSGSSGSGSGSGSKSNSSSYALEPIVYDARHPETRFTTSIVRPKNASDSSSQDGSETELAPGESNAGTDMGKSSKRRSERRAPNGIVIKTELQTQWATARGSL</sequence>
<evidence type="ECO:0000256" key="5">
    <source>
        <dbReference type="ARBA" id="ARBA00038359"/>
    </source>
</evidence>
<feature type="region of interest" description="Disordered" evidence="6">
    <location>
        <begin position="303"/>
        <end position="324"/>
    </location>
</feature>
<evidence type="ECO:0000256" key="7">
    <source>
        <dbReference type="SAM" id="Phobius"/>
    </source>
</evidence>
<dbReference type="InterPro" id="IPR052337">
    <property type="entry name" value="SAT4-like"/>
</dbReference>
<evidence type="ECO:0000256" key="6">
    <source>
        <dbReference type="SAM" id="MobiDB-lite"/>
    </source>
</evidence>
<gene>
    <name evidence="9" type="ORF">SCUCBS95973_006431</name>
</gene>
<evidence type="ECO:0000313" key="9">
    <source>
        <dbReference type="EMBL" id="CAK7227108.1"/>
    </source>
</evidence>
<feature type="domain" description="Rhodopsin" evidence="8">
    <location>
        <begin position="32"/>
        <end position="267"/>
    </location>
</feature>
<evidence type="ECO:0000259" key="8">
    <source>
        <dbReference type="Pfam" id="PF20684"/>
    </source>
</evidence>
<dbReference type="PANTHER" id="PTHR33048:SF161">
    <property type="entry name" value="INTEGRAL MEMBRANE PROTEIN"/>
    <property type="match status" value="1"/>
</dbReference>
<accession>A0ABP0C5C9</accession>
<dbReference type="PANTHER" id="PTHR33048">
    <property type="entry name" value="PTH11-LIKE INTEGRAL MEMBRANE PROTEIN (AFU_ORTHOLOGUE AFUA_5G11245)"/>
    <property type="match status" value="1"/>
</dbReference>
<feature type="transmembrane region" description="Helical" evidence="7">
    <location>
        <begin position="205"/>
        <end position="230"/>
    </location>
</feature>
<dbReference type="Proteomes" id="UP001642405">
    <property type="component" value="Unassembled WGS sequence"/>
</dbReference>
<keyword evidence="3 7" id="KW-1133">Transmembrane helix</keyword>
<name>A0ABP0C5C9_9PEZI</name>
<feature type="transmembrane region" description="Helical" evidence="7">
    <location>
        <begin position="89"/>
        <end position="113"/>
    </location>
</feature>
<feature type="compositionally biased region" description="Polar residues" evidence="6">
    <location>
        <begin position="342"/>
        <end position="360"/>
    </location>
</feature>
<comment type="similarity">
    <text evidence="5">Belongs to the SAT4 family.</text>
</comment>